<reference evidence="1 2" key="1">
    <citation type="journal article" date="2015" name="Genome Announc.">
        <title>Complete Genome Sequence of the Type Strain Corynebacterium mustelae DSM 45274, Isolated from Various Tissues of a Male Ferret with Lethal Sepsis.</title>
        <authorList>
            <person name="Ruckert C."/>
            <person name="Eimer J."/>
            <person name="Winkler A."/>
            <person name="Tauch A."/>
        </authorList>
    </citation>
    <scope>NUCLEOTIDE SEQUENCE [LARGE SCALE GENOMIC DNA]</scope>
    <source>
        <strain evidence="1 2">DSM 45274</strain>
    </source>
</reference>
<evidence type="ECO:0000313" key="1">
    <source>
        <dbReference type="EMBL" id="AKK04933.1"/>
    </source>
</evidence>
<proteinExistence type="predicted"/>
<dbReference type="SUPFAM" id="SSF52833">
    <property type="entry name" value="Thioredoxin-like"/>
    <property type="match status" value="1"/>
</dbReference>
<dbReference type="EMBL" id="CP011542">
    <property type="protein sequence ID" value="AKK04933.1"/>
    <property type="molecule type" value="Genomic_DNA"/>
</dbReference>
<dbReference type="Pfam" id="PF06999">
    <property type="entry name" value="Suc_Fer-like"/>
    <property type="match status" value="1"/>
</dbReference>
<dbReference type="Proteomes" id="UP000035199">
    <property type="component" value="Chromosome"/>
</dbReference>
<evidence type="ECO:0008006" key="3">
    <source>
        <dbReference type="Google" id="ProtNLM"/>
    </source>
</evidence>
<protein>
    <recommendedName>
        <fullName evidence="3">Sucrase/ferredoxin-like protein</fullName>
    </recommendedName>
</protein>
<keyword evidence="2" id="KW-1185">Reference proteome</keyword>
<dbReference type="PATRIC" id="fig|571915.4.peg.622"/>
<reference evidence="2" key="2">
    <citation type="submission" date="2015-05" db="EMBL/GenBank/DDBJ databases">
        <title>Complete genome sequence of Corynebacterium mustelae DSM 45274, isolated from various tissues of a male ferret with lethal sepsis.</title>
        <authorList>
            <person name="Ruckert C."/>
            <person name="Albersmeier A."/>
            <person name="Winkler A."/>
            <person name="Tauch A."/>
        </authorList>
    </citation>
    <scope>NUCLEOTIDE SEQUENCE [LARGE SCALE GENOMIC DNA]</scope>
    <source>
        <strain evidence="2">DSM 45274</strain>
    </source>
</reference>
<dbReference type="CDD" id="cd03062">
    <property type="entry name" value="TRX_Fd_Sucrase"/>
    <property type="match status" value="1"/>
</dbReference>
<dbReference type="OrthoDB" id="3399139at2"/>
<dbReference type="STRING" id="571915.CMUST_02945"/>
<evidence type="ECO:0000313" key="2">
    <source>
        <dbReference type="Proteomes" id="UP000035199"/>
    </source>
</evidence>
<sequence>MNPEPPANDCGYDPFAQDICSFRPLNTLCSDVWVEPLAGTARTGDMFVVLEHPQPWSHDILDGGTFNADETAMLAGLPGLFLIRKPGRQGHVPRQDRTVYLVFSREHVVEELSITTVSDIAAIDTTGPGKNAHLGAQPMAQPLLMICAHAKRDRCCAIKGRPIAKSLAQEFPHAPIWECSHTKGHRFAPSMMLFPWGYFYGRLNVQASIDMYHSACNGQIFLPGNRGRCVWDSKGQVAELAVLSYLAQAGESVYPSQISVTGETVTLVDGRAFQVELDQEEVTGYIPSCGDQPHNGTVWVARSVIEL</sequence>
<dbReference type="InterPro" id="IPR009737">
    <property type="entry name" value="Aim32/Apd1-like"/>
</dbReference>
<name>A0A0G3GZE8_9CORY</name>
<dbReference type="PIRSF" id="PIRSF035042">
    <property type="entry name" value="UCP035042_thirdx"/>
    <property type="match status" value="1"/>
</dbReference>
<dbReference type="AlphaFoldDB" id="A0A0G3GZE8"/>
<organism evidence="1 2">
    <name type="scientific">Corynebacterium mustelae</name>
    <dbReference type="NCBI Taxonomy" id="571915"/>
    <lineage>
        <taxon>Bacteria</taxon>
        <taxon>Bacillati</taxon>
        <taxon>Actinomycetota</taxon>
        <taxon>Actinomycetes</taxon>
        <taxon>Mycobacteriales</taxon>
        <taxon>Corynebacteriaceae</taxon>
        <taxon>Corynebacterium</taxon>
    </lineage>
</organism>
<dbReference type="InterPro" id="IPR036249">
    <property type="entry name" value="Thioredoxin-like_sf"/>
</dbReference>
<dbReference type="InterPro" id="IPR010350">
    <property type="entry name" value="Aim32/Apd1-like_bac"/>
</dbReference>
<accession>A0A0G3GZE8</accession>
<gene>
    <name evidence="1" type="ORF">CMUST_02945</name>
</gene>
<dbReference type="KEGG" id="cmv:CMUST_02945"/>
<dbReference type="RefSeq" id="WP_083987395.1">
    <property type="nucleotide sequence ID" value="NZ_CP011542.1"/>
</dbReference>